<name>A0ABY6RT09_9MYCO</name>
<keyword evidence="2" id="KW-1185">Reference proteome</keyword>
<reference evidence="1 2" key="1">
    <citation type="submission" date="2018-09" db="EMBL/GenBank/DDBJ databases">
        <authorList>
            <person name="Tagini F."/>
        </authorList>
    </citation>
    <scope>NUCLEOTIDE SEQUENCE [LARGE SCALE GENOMIC DNA]</scope>
    <source>
        <strain evidence="1 2">MK4</strain>
    </source>
</reference>
<dbReference type="EMBL" id="UPHM01000169">
    <property type="protein sequence ID" value="VBA33114.1"/>
    <property type="molecule type" value="Genomic_DNA"/>
</dbReference>
<organism evidence="1 2">
    <name type="scientific">Mycobacterium persicum</name>
    <dbReference type="NCBI Taxonomy" id="1487726"/>
    <lineage>
        <taxon>Bacteria</taxon>
        <taxon>Bacillati</taxon>
        <taxon>Actinomycetota</taxon>
        <taxon>Actinomycetes</taxon>
        <taxon>Mycobacteriales</taxon>
        <taxon>Mycobacteriaceae</taxon>
        <taxon>Mycobacterium</taxon>
    </lineage>
</organism>
<dbReference type="RefSeq" id="WP_183155029.1">
    <property type="nucleotide sequence ID" value="NZ_UPHK01000096.1"/>
</dbReference>
<comment type="caution">
    <text evidence="1">The sequence shown here is derived from an EMBL/GenBank/DDBJ whole genome shotgun (WGS) entry which is preliminary data.</text>
</comment>
<evidence type="ECO:0000313" key="1">
    <source>
        <dbReference type="EMBL" id="VBA33114.1"/>
    </source>
</evidence>
<gene>
    <name evidence="1" type="ORF">LAUMK4_05879</name>
</gene>
<accession>A0ABY6RT09</accession>
<dbReference type="Proteomes" id="UP000271464">
    <property type="component" value="Unassembled WGS sequence"/>
</dbReference>
<evidence type="ECO:0000313" key="2">
    <source>
        <dbReference type="Proteomes" id="UP000271464"/>
    </source>
</evidence>
<proteinExistence type="predicted"/>
<protein>
    <submittedName>
        <fullName evidence="1">Uncharacterized protein</fullName>
    </submittedName>
</protein>
<sequence>MINDPSDALSTVPMAPSVRSLIDHQRRIIAEQAMEIRYWRDECARMQMQVEYGRMAP</sequence>